<reference evidence="1" key="2">
    <citation type="submission" date="2022-06" db="UniProtKB">
        <authorList>
            <consortium name="EnsemblMetazoa"/>
        </authorList>
    </citation>
    <scope>IDENTIFICATION</scope>
    <source>
        <strain evidence="1">DF5081</strain>
    </source>
</reference>
<evidence type="ECO:0000313" key="2">
    <source>
        <dbReference type="Proteomes" id="UP000005237"/>
    </source>
</evidence>
<keyword evidence="2" id="KW-1185">Reference proteome</keyword>
<sequence>MHDIIQIKTLYAYTAFHLWKGHRFESVLTTRAQPDSNGIVEKSTKTAWSFPQPGIDLNNVRLRTVRKSSVVRD</sequence>
<dbReference type="AlphaFoldDB" id="A0A8R1I948"/>
<proteinExistence type="predicted"/>
<dbReference type="Proteomes" id="UP000005237">
    <property type="component" value="Unassembled WGS sequence"/>
</dbReference>
<evidence type="ECO:0000313" key="1">
    <source>
        <dbReference type="EnsemblMetazoa" id="CJA21648.1"/>
    </source>
</evidence>
<dbReference type="EnsemblMetazoa" id="CJA21648.1">
    <property type="protein sequence ID" value="CJA21648.1"/>
    <property type="gene ID" value="WBGene00177220"/>
</dbReference>
<protein>
    <submittedName>
        <fullName evidence="1">Uncharacterized protein</fullName>
    </submittedName>
</protein>
<reference evidence="2" key="1">
    <citation type="submission" date="2010-08" db="EMBL/GenBank/DDBJ databases">
        <authorList>
            <consortium name="Caenorhabditis japonica Sequencing Consortium"/>
            <person name="Wilson R.K."/>
        </authorList>
    </citation>
    <scope>NUCLEOTIDE SEQUENCE [LARGE SCALE GENOMIC DNA]</scope>
    <source>
        <strain evidence="2">DF5081</strain>
    </source>
</reference>
<organism evidence="1 2">
    <name type="scientific">Caenorhabditis japonica</name>
    <dbReference type="NCBI Taxonomy" id="281687"/>
    <lineage>
        <taxon>Eukaryota</taxon>
        <taxon>Metazoa</taxon>
        <taxon>Ecdysozoa</taxon>
        <taxon>Nematoda</taxon>
        <taxon>Chromadorea</taxon>
        <taxon>Rhabditida</taxon>
        <taxon>Rhabditina</taxon>
        <taxon>Rhabditomorpha</taxon>
        <taxon>Rhabditoidea</taxon>
        <taxon>Rhabditidae</taxon>
        <taxon>Peloderinae</taxon>
        <taxon>Caenorhabditis</taxon>
    </lineage>
</organism>
<name>A0A8R1I948_CAEJA</name>
<accession>A0A8R1I948</accession>